<comment type="caution">
    <text evidence="3">The sequence shown here is derived from an EMBL/GenBank/DDBJ whole genome shotgun (WGS) entry which is preliminary data.</text>
</comment>
<protein>
    <recommendedName>
        <fullName evidence="5">MetA-pathway of phenol degradation</fullName>
    </recommendedName>
</protein>
<dbReference type="AlphaFoldDB" id="A0A7W7YPW5"/>
<evidence type="ECO:0000313" key="3">
    <source>
        <dbReference type="EMBL" id="MBB5040168.1"/>
    </source>
</evidence>
<keyword evidence="2" id="KW-0472">Membrane</keyword>
<evidence type="ECO:0008006" key="5">
    <source>
        <dbReference type="Google" id="ProtNLM"/>
    </source>
</evidence>
<organism evidence="3 4">
    <name type="scientific">Prosthecobacter dejongeii</name>
    <dbReference type="NCBI Taxonomy" id="48465"/>
    <lineage>
        <taxon>Bacteria</taxon>
        <taxon>Pseudomonadati</taxon>
        <taxon>Verrucomicrobiota</taxon>
        <taxon>Verrucomicrobiia</taxon>
        <taxon>Verrucomicrobiales</taxon>
        <taxon>Verrucomicrobiaceae</taxon>
        <taxon>Prosthecobacter</taxon>
    </lineage>
</organism>
<accession>A0A7W7YPW5</accession>
<keyword evidence="2" id="KW-1133">Transmembrane helix</keyword>
<gene>
    <name evidence="3" type="ORF">HNQ64_004449</name>
</gene>
<feature type="region of interest" description="Disordered" evidence="1">
    <location>
        <begin position="151"/>
        <end position="194"/>
    </location>
</feature>
<dbReference type="Proteomes" id="UP000534294">
    <property type="component" value="Unassembled WGS sequence"/>
</dbReference>
<sequence length="306" mass="32362">MTKEPSMKNICVEVCMDPKFLRLSLGFRAFVISSLFALTCLVPGNVLGHHGRDFILVQDSAIPAPLSGVAIAGYEWQRDGDTDSFSTEPGFFIGLASSLAFGLSAGFSDESGDWNYTGITPQFVISLIPPTGPTNFRAGLWAGYEFAERPDDSHTGSVGAHSHSPGSGPDAGGPVAPHSHGGGGHDHGSHGGIHRHGESGFYSRLILESDITERTRAVVNLVSFVSGQGGGPGFGYAAGLRCEIHHDLSLGVEAIGDFRSYGSSHEILLTTMVGLPKHLSLRLGVGGGLTRASPDFTLHTSFLWRF</sequence>
<keyword evidence="2" id="KW-0812">Transmembrane</keyword>
<evidence type="ECO:0000256" key="2">
    <source>
        <dbReference type="SAM" id="Phobius"/>
    </source>
</evidence>
<feature type="transmembrane region" description="Helical" evidence="2">
    <location>
        <begin position="20"/>
        <end position="42"/>
    </location>
</feature>
<keyword evidence="4" id="KW-1185">Reference proteome</keyword>
<proteinExistence type="predicted"/>
<reference evidence="3 4" key="1">
    <citation type="submission" date="2020-08" db="EMBL/GenBank/DDBJ databases">
        <title>Genomic Encyclopedia of Type Strains, Phase IV (KMG-IV): sequencing the most valuable type-strain genomes for metagenomic binning, comparative biology and taxonomic classification.</title>
        <authorList>
            <person name="Goeker M."/>
        </authorList>
    </citation>
    <scope>NUCLEOTIDE SEQUENCE [LARGE SCALE GENOMIC DNA]</scope>
    <source>
        <strain evidence="3 4">DSM 12251</strain>
    </source>
</reference>
<evidence type="ECO:0000256" key="1">
    <source>
        <dbReference type="SAM" id="MobiDB-lite"/>
    </source>
</evidence>
<name>A0A7W7YPW5_9BACT</name>
<dbReference type="EMBL" id="JACHIF010000012">
    <property type="protein sequence ID" value="MBB5040168.1"/>
    <property type="molecule type" value="Genomic_DNA"/>
</dbReference>
<evidence type="ECO:0000313" key="4">
    <source>
        <dbReference type="Proteomes" id="UP000534294"/>
    </source>
</evidence>